<evidence type="ECO:0000256" key="1">
    <source>
        <dbReference type="SAM" id="MobiDB-lite"/>
    </source>
</evidence>
<feature type="compositionally biased region" description="Polar residues" evidence="1">
    <location>
        <begin position="1"/>
        <end position="22"/>
    </location>
</feature>
<name>A0ABU4LWP3_9ACTN</name>
<feature type="region of interest" description="Disordered" evidence="1">
    <location>
        <begin position="1"/>
        <end position="27"/>
    </location>
</feature>
<gene>
    <name evidence="2" type="ORF">PV666_19995</name>
</gene>
<organism evidence="2 3">
    <name type="scientific">Streptomyces acidiscabies</name>
    <dbReference type="NCBI Taxonomy" id="42234"/>
    <lineage>
        <taxon>Bacteria</taxon>
        <taxon>Bacillati</taxon>
        <taxon>Actinomycetota</taxon>
        <taxon>Actinomycetes</taxon>
        <taxon>Kitasatosporales</taxon>
        <taxon>Streptomycetaceae</taxon>
        <taxon>Streptomyces</taxon>
    </lineage>
</organism>
<comment type="caution">
    <text evidence="2">The sequence shown here is derived from an EMBL/GenBank/DDBJ whole genome shotgun (WGS) entry which is preliminary data.</text>
</comment>
<protein>
    <recommendedName>
        <fullName evidence="4">Tat pathway signal sequence domain protein</fullName>
    </recommendedName>
</protein>
<accession>A0ABU4LWP3</accession>
<evidence type="ECO:0000313" key="2">
    <source>
        <dbReference type="EMBL" id="MDX3020150.1"/>
    </source>
</evidence>
<evidence type="ECO:0000313" key="3">
    <source>
        <dbReference type="Proteomes" id="UP001272987"/>
    </source>
</evidence>
<keyword evidence="3" id="KW-1185">Reference proteome</keyword>
<dbReference type="Proteomes" id="UP001272987">
    <property type="component" value="Unassembled WGS sequence"/>
</dbReference>
<proteinExistence type="predicted"/>
<evidence type="ECO:0008006" key="4">
    <source>
        <dbReference type="Google" id="ProtNLM"/>
    </source>
</evidence>
<sequence length="249" mass="26118">MRKTRFVSTSASSRKGTDTPEQTEPAGGLRKRTLVAAVGMGAGALVRFVRSAGFSGGRNAVNDRAAPEISSLREQIRNTEAKTAALPKTDDAERGLTAALAAAGQVERLQNDYRYVTPGMTAGGGTLDTATAQSTLRNLIPCFAPSVHRADLGPWYLLASGKDVAAGVGVPMSFDSGFEWVAQVSCLVHDDSTITVTWLAMETRTGAGGMAAVPAWDRADYDLVRKAFVNIQTGTTATGDALKQKVAAP</sequence>
<reference evidence="2 3" key="1">
    <citation type="journal article" date="2023" name="Microb. Genom.">
        <title>Mesoterricola silvestris gen. nov., sp. nov., Mesoterricola sediminis sp. nov., Geothrix oryzae sp. nov., Geothrix edaphica sp. nov., Geothrix rubra sp. nov., and Geothrix limicola sp. nov., six novel members of Acidobacteriota isolated from soils.</title>
        <authorList>
            <person name="Weisberg A.J."/>
            <person name="Pearce E."/>
            <person name="Kramer C.G."/>
            <person name="Chang J.H."/>
            <person name="Clarke C.R."/>
        </authorList>
    </citation>
    <scope>NUCLEOTIDE SEQUENCE [LARGE SCALE GENOMIC DNA]</scope>
    <source>
        <strain evidence="2 3">NB05-1H</strain>
    </source>
</reference>
<dbReference type="EMBL" id="JARAWP010000011">
    <property type="protein sequence ID" value="MDX3020150.1"/>
    <property type="molecule type" value="Genomic_DNA"/>
</dbReference>